<organism evidence="1 2">
    <name type="scientific">Treponema vincentii</name>
    <dbReference type="NCBI Taxonomy" id="69710"/>
    <lineage>
        <taxon>Bacteria</taxon>
        <taxon>Pseudomonadati</taxon>
        <taxon>Spirochaetota</taxon>
        <taxon>Spirochaetia</taxon>
        <taxon>Spirochaetales</taxon>
        <taxon>Treponemataceae</taxon>
        <taxon>Treponema</taxon>
    </lineage>
</organism>
<name>A0A6P1XZK6_9SPIR</name>
<evidence type="ECO:0000313" key="2">
    <source>
        <dbReference type="Proteomes" id="UP000464374"/>
    </source>
</evidence>
<evidence type="ECO:0000313" key="1">
    <source>
        <dbReference type="EMBL" id="QHX42519.1"/>
    </source>
</evidence>
<dbReference type="KEGG" id="trz:GWP43_02600"/>
<proteinExistence type="predicted"/>
<gene>
    <name evidence="1" type="ORF">GWP43_02600</name>
</gene>
<dbReference type="AlphaFoldDB" id="A0A6P1XZK6"/>
<dbReference type="EMBL" id="CP048020">
    <property type="protein sequence ID" value="QHX42519.1"/>
    <property type="molecule type" value="Genomic_DNA"/>
</dbReference>
<reference evidence="1 2" key="1">
    <citation type="submission" date="2020-01" db="EMBL/GenBank/DDBJ databases">
        <title>Complete genome sequence of a human oral phylogroup 1 Treponema sp. strain ATCC 700766, originally isolated from periodontitis dental plaque.</title>
        <authorList>
            <person name="Chan Y."/>
            <person name="Huo Y.-B."/>
            <person name="Yu X.-L."/>
            <person name="Zeng H."/>
            <person name="Leung W.-K."/>
            <person name="Watt R.M."/>
        </authorList>
    </citation>
    <scope>NUCLEOTIDE SEQUENCE [LARGE SCALE GENOMIC DNA]</scope>
    <source>
        <strain evidence="1 2">OMZ 804</strain>
    </source>
</reference>
<dbReference type="Gene3D" id="3.30.920.30">
    <property type="entry name" value="Hypothetical protein"/>
    <property type="match status" value="1"/>
</dbReference>
<protein>
    <submittedName>
        <fullName evidence="1">Toxin HicA</fullName>
    </submittedName>
</protein>
<accession>A0A6P1XZK6</accession>
<dbReference type="Proteomes" id="UP000464374">
    <property type="component" value="Chromosome"/>
</dbReference>
<sequence length="70" mass="8200">MAQWEKLLAKILSLDKDMRFTELKKVLQSYGYRMTQPKRGSSHYTFRKDGCNPITIPKHERLFSAAKPRG</sequence>
<dbReference type="InterPro" id="IPR038570">
    <property type="entry name" value="HicA_sf"/>
</dbReference>
<dbReference type="RefSeq" id="WP_162662472.1">
    <property type="nucleotide sequence ID" value="NZ_CP048020.1"/>
</dbReference>